<dbReference type="Proteomes" id="UP000038040">
    <property type="component" value="Unplaced"/>
</dbReference>
<gene>
    <name evidence="2" type="ORF">DME_LOCUS9138</name>
</gene>
<evidence type="ECO:0000313" key="5">
    <source>
        <dbReference type="WBParaSite" id="DME_0000533901-mRNA-1"/>
    </source>
</evidence>
<dbReference type="OrthoDB" id="8113025at2759"/>
<proteinExistence type="predicted"/>
<protein>
    <submittedName>
        <fullName evidence="5">TIL domain-containing protein</fullName>
    </submittedName>
</protein>
<evidence type="ECO:0000313" key="3">
    <source>
        <dbReference type="Proteomes" id="UP000038040"/>
    </source>
</evidence>
<evidence type="ECO:0000256" key="1">
    <source>
        <dbReference type="ARBA" id="ARBA00022900"/>
    </source>
</evidence>
<evidence type="ECO:0000313" key="4">
    <source>
        <dbReference type="Proteomes" id="UP000274756"/>
    </source>
</evidence>
<dbReference type="EMBL" id="UYYG01001177">
    <property type="protein sequence ID" value="VDN59165.1"/>
    <property type="molecule type" value="Genomic_DNA"/>
</dbReference>
<reference evidence="5" key="1">
    <citation type="submission" date="2017-02" db="UniProtKB">
        <authorList>
            <consortium name="WormBaseParasite"/>
        </authorList>
    </citation>
    <scope>IDENTIFICATION</scope>
</reference>
<dbReference type="WBParaSite" id="DME_0000533901-mRNA-1">
    <property type="protein sequence ID" value="DME_0000533901-mRNA-1"/>
    <property type="gene ID" value="DME_0000533901"/>
</dbReference>
<dbReference type="GO" id="GO:0004867">
    <property type="term" value="F:serine-type endopeptidase inhibitor activity"/>
    <property type="evidence" value="ECO:0007669"/>
    <property type="project" value="UniProtKB-KW"/>
</dbReference>
<keyword evidence="1" id="KW-0646">Protease inhibitor</keyword>
<dbReference type="AlphaFoldDB" id="A0A0N4UDD6"/>
<keyword evidence="1" id="KW-0722">Serine protease inhibitor</keyword>
<dbReference type="STRING" id="318479.A0A0N4UDD6"/>
<name>A0A0N4UDD6_DRAME</name>
<accession>A0A0N4UDD6</accession>
<keyword evidence="4" id="KW-1185">Reference proteome</keyword>
<dbReference type="Gene3D" id="2.10.25.10">
    <property type="entry name" value="Laminin"/>
    <property type="match status" value="1"/>
</dbReference>
<sequence length="75" mass="8442">MLLTICAVYSDKKCGKNEVKSDCAGCELKCGQSKNKLCTTICRFKECYCSPHAYRRNASGKCVRISECPRRKRIG</sequence>
<dbReference type="SUPFAM" id="SSF57567">
    <property type="entry name" value="Serine protease inhibitors"/>
    <property type="match status" value="1"/>
</dbReference>
<dbReference type="Proteomes" id="UP000274756">
    <property type="component" value="Unassembled WGS sequence"/>
</dbReference>
<evidence type="ECO:0000313" key="2">
    <source>
        <dbReference type="EMBL" id="VDN59165.1"/>
    </source>
</evidence>
<dbReference type="InterPro" id="IPR036084">
    <property type="entry name" value="Ser_inhib-like_sf"/>
</dbReference>
<organism evidence="3 5">
    <name type="scientific">Dracunculus medinensis</name>
    <name type="common">Guinea worm</name>
    <dbReference type="NCBI Taxonomy" id="318479"/>
    <lineage>
        <taxon>Eukaryota</taxon>
        <taxon>Metazoa</taxon>
        <taxon>Ecdysozoa</taxon>
        <taxon>Nematoda</taxon>
        <taxon>Chromadorea</taxon>
        <taxon>Rhabditida</taxon>
        <taxon>Spirurina</taxon>
        <taxon>Dracunculoidea</taxon>
        <taxon>Dracunculidae</taxon>
        <taxon>Dracunculus</taxon>
    </lineage>
</organism>
<reference evidence="2 4" key="2">
    <citation type="submission" date="2018-11" db="EMBL/GenBank/DDBJ databases">
        <authorList>
            <consortium name="Pathogen Informatics"/>
        </authorList>
    </citation>
    <scope>NUCLEOTIDE SEQUENCE [LARGE SCALE GENOMIC DNA]</scope>
</reference>